<proteinExistence type="predicted"/>
<name>D0WDD3_NEILA</name>
<protein>
    <submittedName>
        <fullName evidence="1">Uncharacterized protein</fullName>
    </submittedName>
</protein>
<organism evidence="1 2">
    <name type="scientific">Neisseria lactamica ATCC 23970</name>
    <dbReference type="NCBI Taxonomy" id="546265"/>
    <lineage>
        <taxon>Bacteria</taxon>
        <taxon>Pseudomonadati</taxon>
        <taxon>Pseudomonadota</taxon>
        <taxon>Betaproteobacteria</taxon>
        <taxon>Neisseriales</taxon>
        <taxon>Neisseriaceae</taxon>
        <taxon>Neisseria</taxon>
    </lineage>
</organism>
<reference evidence="1 2" key="1">
    <citation type="submission" date="2009-10" db="EMBL/GenBank/DDBJ databases">
        <authorList>
            <person name="Weinstock G."/>
            <person name="Sodergren E."/>
            <person name="Clifton S."/>
            <person name="Fulton L."/>
            <person name="Fulton B."/>
            <person name="Courtney L."/>
            <person name="Fronick C."/>
            <person name="Harrison M."/>
            <person name="Strong C."/>
            <person name="Farmer C."/>
            <person name="Delahaunty K."/>
            <person name="Markovic C."/>
            <person name="Hall O."/>
            <person name="Minx P."/>
            <person name="Tomlinson C."/>
            <person name="Mitreva M."/>
            <person name="Nelson J."/>
            <person name="Hou S."/>
            <person name="Wollam A."/>
            <person name="Pepin K.H."/>
            <person name="Johnson M."/>
            <person name="Bhonagiri V."/>
            <person name="Nash W.E."/>
            <person name="Warren W."/>
            <person name="Chinwalla A."/>
            <person name="Mardis E.R."/>
            <person name="Wilson R.K."/>
        </authorList>
    </citation>
    <scope>NUCLEOTIDE SEQUENCE [LARGE SCALE GENOMIC DNA]</scope>
    <source>
        <strain evidence="1 2">ATCC 23970</strain>
    </source>
</reference>
<comment type="caution">
    <text evidence="1">The sequence shown here is derived from an EMBL/GenBank/DDBJ whole genome shotgun (WGS) entry which is preliminary data.</text>
</comment>
<accession>D0WDD3</accession>
<sequence>MHIAFVNGICRVWFKGSGGISALRNCFKVQHKIENKSVPH</sequence>
<evidence type="ECO:0000313" key="1">
    <source>
        <dbReference type="EMBL" id="EEZ74420.1"/>
    </source>
</evidence>
<evidence type="ECO:0000313" key="2">
    <source>
        <dbReference type="Proteomes" id="UP000003843"/>
    </source>
</evidence>
<dbReference type="AlphaFoldDB" id="D0WDD3"/>
<gene>
    <name evidence="1" type="ORF">NEILACOT_05569</name>
</gene>
<dbReference type="EMBL" id="ACEQ02000049">
    <property type="protein sequence ID" value="EEZ74420.1"/>
    <property type="molecule type" value="Genomic_DNA"/>
</dbReference>
<dbReference type="Proteomes" id="UP000003843">
    <property type="component" value="Unassembled WGS sequence"/>
</dbReference>